<dbReference type="InterPro" id="IPR013785">
    <property type="entry name" value="Aldolase_TIM"/>
</dbReference>
<dbReference type="GO" id="GO:0010181">
    <property type="term" value="F:FMN binding"/>
    <property type="evidence" value="ECO:0007669"/>
    <property type="project" value="InterPro"/>
</dbReference>
<dbReference type="PANTHER" id="PTHR43656:SF2">
    <property type="entry name" value="BINDING OXIDOREDUCTASE, PUTATIVE (AFU_ORTHOLOGUE AFUA_2G08260)-RELATED"/>
    <property type="match status" value="1"/>
</dbReference>
<proteinExistence type="predicted"/>
<dbReference type="InterPro" id="IPR001155">
    <property type="entry name" value="OxRdtase_FMN_N"/>
</dbReference>
<dbReference type="CDD" id="cd02803">
    <property type="entry name" value="OYE_like_FMN_family"/>
    <property type="match status" value="1"/>
</dbReference>
<dbReference type="InterPro" id="IPR051799">
    <property type="entry name" value="NADH_flavin_oxidoreductase"/>
</dbReference>
<dbReference type="Pfam" id="PF00724">
    <property type="entry name" value="Oxidored_FMN"/>
    <property type="match status" value="1"/>
</dbReference>
<dbReference type="SUPFAM" id="SSF51395">
    <property type="entry name" value="FMN-linked oxidoreductases"/>
    <property type="match status" value="1"/>
</dbReference>
<evidence type="ECO:0000259" key="3">
    <source>
        <dbReference type="Pfam" id="PF00724"/>
    </source>
</evidence>
<organism evidence="4">
    <name type="scientific">uncultured Aureispira sp</name>
    <dbReference type="NCBI Taxonomy" id="1331704"/>
    <lineage>
        <taxon>Bacteria</taxon>
        <taxon>Pseudomonadati</taxon>
        <taxon>Bacteroidota</taxon>
        <taxon>Saprospiria</taxon>
        <taxon>Saprospirales</taxon>
        <taxon>Saprospiraceae</taxon>
        <taxon>Aureispira</taxon>
        <taxon>environmental samples</taxon>
    </lineage>
</organism>
<evidence type="ECO:0000313" key="4">
    <source>
        <dbReference type="EMBL" id="CAA6801580.1"/>
    </source>
</evidence>
<evidence type="ECO:0000256" key="2">
    <source>
        <dbReference type="ARBA" id="ARBA00023002"/>
    </source>
</evidence>
<keyword evidence="1" id="KW-0285">Flavoprotein</keyword>
<dbReference type="PANTHER" id="PTHR43656">
    <property type="entry name" value="BINDING OXIDOREDUCTASE, PUTATIVE (AFU_ORTHOLOGUE AFUA_2G08260)-RELATED"/>
    <property type="match status" value="1"/>
</dbReference>
<gene>
    <name evidence="4" type="ORF">HELGO_WM11417</name>
</gene>
<name>A0A6S6RX22_9BACT</name>
<protein>
    <submittedName>
        <fullName evidence="4">NADH:flavin oxidoreductase/NADH oxidase</fullName>
    </submittedName>
</protein>
<accession>A0A6S6RX22</accession>
<dbReference type="Gene3D" id="3.20.20.70">
    <property type="entry name" value="Aldolase class I"/>
    <property type="match status" value="1"/>
</dbReference>
<feature type="domain" description="NADH:flavin oxidoreductase/NADH oxidase N-terminal" evidence="3">
    <location>
        <begin position="15"/>
        <end position="319"/>
    </location>
</feature>
<evidence type="ECO:0000256" key="1">
    <source>
        <dbReference type="ARBA" id="ARBA00022630"/>
    </source>
</evidence>
<reference evidence="4" key="1">
    <citation type="submission" date="2020-01" db="EMBL/GenBank/DDBJ databases">
        <authorList>
            <person name="Meier V. D."/>
            <person name="Meier V D."/>
        </authorList>
    </citation>
    <scope>NUCLEOTIDE SEQUENCE</scope>
    <source>
        <strain evidence="4">HLG_WM_MAG_10</strain>
    </source>
</reference>
<dbReference type="EMBL" id="CACVAQ010000065">
    <property type="protein sequence ID" value="CAA6801580.1"/>
    <property type="molecule type" value="Genomic_DNA"/>
</dbReference>
<sequence>MKKSPGSPIHFPCGAVMKNKFMLAPMTNTQSHEDGQLSDDELNWLKMRAAGQFGLVMTCAAHVQEVGKGFPGQLGIFSDKHIAGHQRLTAAIKAYGSLVVSQLHHAGMRSPAELLQEKPVCSSDSEKHGARGLSLEEVRTLRDDFIQAAIRAKESGYDGVEIHGAHGYILTQFLSAKINHRTDVYGGSLENRARLLFEIVAGVRRACGPAFLLGVRLSPERFGMDLLEIKAVCKQLIAEGNIDFLDISLWDSFKQPEEKAYQEKSLLEHFTELDFKKVLLTVAGNIKGGEAVQKVLDAGVDFVTIGHSGILHHDFPVKVLEDPTFSPTPTPVSKAYLRKEGLGENFITYMTRWDGFVEEPSEGV</sequence>
<dbReference type="GO" id="GO:0016491">
    <property type="term" value="F:oxidoreductase activity"/>
    <property type="evidence" value="ECO:0007669"/>
    <property type="project" value="UniProtKB-KW"/>
</dbReference>
<dbReference type="AlphaFoldDB" id="A0A6S6RX22"/>
<keyword evidence="2" id="KW-0560">Oxidoreductase</keyword>